<protein>
    <submittedName>
        <fullName evidence="4">Uncharacterized protein</fullName>
    </submittedName>
</protein>
<name>A0AAN9AYG9_9CAEN</name>
<comment type="caution">
    <text evidence="4">The sequence shown here is derived from an EMBL/GenBank/DDBJ whole genome shotgun (WGS) entry which is preliminary data.</text>
</comment>
<dbReference type="EMBL" id="JBAMIC010000018">
    <property type="protein sequence ID" value="KAK7095412.1"/>
    <property type="molecule type" value="Genomic_DNA"/>
</dbReference>
<evidence type="ECO:0000256" key="2">
    <source>
        <dbReference type="ARBA" id="ARBA00022801"/>
    </source>
</evidence>
<accession>A0AAN9AYG9</accession>
<dbReference type="InterPro" id="IPR004947">
    <property type="entry name" value="DNase_II"/>
</dbReference>
<keyword evidence="3" id="KW-0732">Signal</keyword>
<dbReference type="PANTHER" id="PTHR10858:SF30">
    <property type="entry name" value="CELL-DEATH-RELATED NUCLEASE 7"/>
    <property type="match status" value="1"/>
</dbReference>
<evidence type="ECO:0000313" key="4">
    <source>
        <dbReference type="EMBL" id="KAK7095412.1"/>
    </source>
</evidence>
<dbReference type="Proteomes" id="UP001374579">
    <property type="component" value="Unassembled WGS sequence"/>
</dbReference>
<evidence type="ECO:0000256" key="3">
    <source>
        <dbReference type="SAM" id="SignalP"/>
    </source>
</evidence>
<dbReference type="GO" id="GO:0004531">
    <property type="term" value="F:deoxyribonuclease II activity"/>
    <property type="evidence" value="ECO:0007669"/>
    <property type="project" value="InterPro"/>
</dbReference>
<reference evidence="4 5" key="1">
    <citation type="submission" date="2024-02" db="EMBL/GenBank/DDBJ databases">
        <title>Chromosome-scale genome assembly of the rough periwinkle Littorina saxatilis.</title>
        <authorList>
            <person name="De Jode A."/>
            <person name="Faria R."/>
            <person name="Formenti G."/>
            <person name="Sims Y."/>
            <person name="Smith T.P."/>
            <person name="Tracey A."/>
            <person name="Wood J.M.D."/>
            <person name="Zagrodzka Z.B."/>
            <person name="Johannesson K."/>
            <person name="Butlin R.K."/>
            <person name="Leder E.H."/>
        </authorList>
    </citation>
    <scope>NUCLEOTIDE SEQUENCE [LARGE SCALE GENOMIC DNA]</scope>
    <source>
        <strain evidence="4">Snail1</strain>
        <tissue evidence="4">Muscle</tissue>
    </source>
</reference>
<keyword evidence="5" id="KW-1185">Reference proteome</keyword>
<dbReference type="PANTHER" id="PTHR10858">
    <property type="entry name" value="DEOXYRIBONUCLEASE II"/>
    <property type="match status" value="1"/>
</dbReference>
<feature type="signal peptide" evidence="3">
    <location>
        <begin position="1"/>
        <end position="23"/>
    </location>
</feature>
<proteinExistence type="inferred from homology"/>
<organism evidence="4 5">
    <name type="scientific">Littorina saxatilis</name>
    <dbReference type="NCBI Taxonomy" id="31220"/>
    <lineage>
        <taxon>Eukaryota</taxon>
        <taxon>Metazoa</taxon>
        <taxon>Spiralia</taxon>
        <taxon>Lophotrochozoa</taxon>
        <taxon>Mollusca</taxon>
        <taxon>Gastropoda</taxon>
        <taxon>Caenogastropoda</taxon>
        <taxon>Littorinimorpha</taxon>
        <taxon>Littorinoidea</taxon>
        <taxon>Littorinidae</taxon>
        <taxon>Littorina</taxon>
    </lineage>
</organism>
<dbReference type="CDD" id="cd09120">
    <property type="entry name" value="PLDc_DNaseII_1"/>
    <property type="match status" value="1"/>
</dbReference>
<keyword evidence="2" id="KW-0378">Hydrolase</keyword>
<dbReference type="CDD" id="cd09121">
    <property type="entry name" value="PLDc_DNaseII_2"/>
    <property type="match status" value="1"/>
</dbReference>
<dbReference type="Pfam" id="PF03265">
    <property type="entry name" value="DNase_II"/>
    <property type="match status" value="1"/>
</dbReference>
<comment type="similarity">
    <text evidence="1">Belongs to the DNase II family.</text>
</comment>
<evidence type="ECO:0000313" key="5">
    <source>
        <dbReference type="Proteomes" id="UP001374579"/>
    </source>
</evidence>
<dbReference type="GO" id="GO:0006309">
    <property type="term" value="P:apoptotic DNA fragmentation"/>
    <property type="evidence" value="ECO:0007669"/>
    <property type="project" value="TreeGrafter"/>
</dbReference>
<feature type="chain" id="PRO_5042893625" evidence="3">
    <location>
        <begin position="24"/>
        <end position="358"/>
    </location>
</feature>
<dbReference type="AlphaFoldDB" id="A0AAN9AYG9"/>
<evidence type="ECO:0000256" key="1">
    <source>
        <dbReference type="ARBA" id="ARBA00007527"/>
    </source>
</evidence>
<gene>
    <name evidence="4" type="ORF">V1264_006822</name>
</gene>
<sequence>MFFLSCRLLVLWTIPVLESGTSALQCLGQNGKPVDWFIVYKVPMLRHRKWTEFGEGVAQYYMDGQTPSWTLSAQPINATTGHAVYYTLQQLYKAKKEDTFYLMFNDWQPSGKLSVNHGHAKGTLGFDKRSGFWLIHSVPRFPRAHSEGSYQWAHNGCVFGQMLFCVSFAYKSLGILAKQLLFYYPYVYDSNLPGAIGRDFPKLGLLMNNTRMRRPPYSSVRADLVSLAGMPLTSFAKFTYFEADLYDALIAPTLKTALVVESWLNSQFPSPNNCSSPYRVYNGYAVTLPGHKVYFKDIEDHSKYAVSFPPNNWVCIGGMNRITKEYKRGGGALCFQNQQVWNTYWKTVTLFHACPNGV</sequence>